<dbReference type="Proteomes" id="UP001257234">
    <property type="component" value="Unassembled WGS sequence"/>
</dbReference>
<gene>
    <name evidence="1" type="ORF">RE431_11235</name>
</gene>
<keyword evidence="2" id="KW-1185">Reference proteome</keyword>
<reference evidence="2" key="1">
    <citation type="submission" date="2023-07" db="EMBL/GenBank/DDBJ databases">
        <title>Christiangramia sp. SM2212., a novel bacterium of the family Flavobacteriaceae isolated from the sea sediment.</title>
        <authorList>
            <person name="Wang J."/>
            <person name="Zhang X."/>
        </authorList>
    </citation>
    <scope>NUCLEOTIDE SEQUENCE [LARGE SCALE GENOMIC DNA]</scope>
    <source>
        <strain evidence="2">SM2212</strain>
    </source>
</reference>
<organism evidence="1 2">
    <name type="scientific">Christiangramia sediminicola</name>
    <dbReference type="NCBI Taxonomy" id="3073267"/>
    <lineage>
        <taxon>Bacteria</taxon>
        <taxon>Pseudomonadati</taxon>
        <taxon>Bacteroidota</taxon>
        <taxon>Flavobacteriia</taxon>
        <taxon>Flavobacteriales</taxon>
        <taxon>Flavobacteriaceae</taxon>
        <taxon>Christiangramia</taxon>
    </lineage>
</organism>
<name>A0ABU1ETA4_9FLAO</name>
<dbReference type="RefSeq" id="WP_309562079.1">
    <property type="nucleotide sequence ID" value="NZ_JAVJIU010000004.1"/>
</dbReference>
<dbReference type="EMBL" id="JAVJIU010000004">
    <property type="protein sequence ID" value="MDR5591212.1"/>
    <property type="molecule type" value="Genomic_DNA"/>
</dbReference>
<sequence>MIGSIVSYGLFQDDLALWAYGNSQSRNGELLKDFLSVLGGLFILSGLYISYIRARDFEKSVRNQDEQIKNQTTEIKLNREALINDQFKNAVQHLGSDKEPIVLGGIAELHTLAKNNENLSELICDILCSFIRSAAEQSIDIENINYTLVTKVIDTVFHSPIFNGFQKNIQNCNLSGLELKECHVENISFKDCILFKTVDSVSFTECNFENSIIQRGTYSFVQFHNSSLDGIACMLSSFYQVEFGGAEDSNFLNCKFSFCKFKGYISRSWLLFCYFENCDFHPDYSSSYSFVEKINFSGSQFFQVVFNYRKMELCQFEICDFENVIFEKYIGRSSFRGSIKSAKRFTYFNENKILSRINKVTNLDGIEFKDFSHSGLDKAQFDIENARILARNFNDLIEFYGFGLKKIKDTMLTMK</sequence>
<accession>A0ABU1ETA4</accession>
<protein>
    <submittedName>
        <fullName evidence="1">Pentapeptide repeat-containing protein</fullName>
    </submittedName>
</protein>
<proteinExistence type="predicted"/>
<evidence type="ECO:0000313" key="1">
    <source>
        <dbReference type="EMBL" id="MDR5591212.1"/>
    </source>
</evidence>
<dbReference type="Gene3D" id="2.160.20.80">
    <property type="entry name" value="E3 ubiquitin-protein ligase SopA"/>
    <property type="match status" value="1"/>
</dbReference>
<evidence type="ECO:0000313" key="2">
    <source>
        <dbReference type="Proteomes" id="UP001257234"/>
    </source>
</evidence>
<comment type="caution">
    <text evidence="1">The sequence shown here is derived from an EMBL/GenBank/DDBJ whole genome shotgun (WGS) entry which is preliminary data.</text>
</comment>
<dbReference type="SUPFAM" id="SSF141571">
    <property type="entry name" value="Pentapeptide repeat-like"/>
    <property type="match status" value="1"/>
</dbReference>